<dbReference type="AlphaFoldDB" id="A0A3E0VRA0"/>
<gene>
    <name evidence="2" type="ORF">B7R22_16785</name>
</gene>
<dbReference type="InterPro" id="IPR011059">
    <property type="entry name" value="Metal-dep_hydrolase_composite"/>
</dbReference>
<dbReference type="OrthoDB" id="3189065at2"/>
<dbReference type="InterPro" id="IPR032466">
    <property type="entry name" value="Metal_Hydrolase"/>
</dbReference>
<dbReference type="Gene3D" id="3.40.50.10910">
    <property type="entry name" value="Amidohydrolase"/>
    <property type="match status" value="1"/>
</dbReference>
<dbReference type="PANTHER" id="PTHR43135:SF3">
    <property type="entry name" value="ALPHA-D-RIBOSE 1-METHYLPHOSPHONATE 5-TRIPHOSPHATE DIPHOSPHATASE"/>
    <property type="match status" value="1"/>
</dbReference>
<proteinExistence type="predicted"/>
<name>A0A3E0VRA0_9MICO</name>
<evidence type="ECO:0000259" key="1">
    <source>
        <dbReference type="Pfam" id="PF01979"/>
    </source>
</evidence>
<dbReference type="Pfam" id="PF01979">
    <property type="entry name" value="Amidohydro_1"/>
    <property type="match status" value="1"/>
</dbReference>
<dbReference type="PANTHER" id="PTHR43135">
    <property type="entry name" value="ALPHA-D-RIBOSE 1-METHYLPHOSPHONATE 5-TRIPHOSPHATE DIPHOSPHATASE"/>
    <property type="match status" value="1"/>
</dbReference>
<evidence type="ECO:0000313" key="2">
    <source>
        <dbReference type="EMBL" id="RFA12090.1"/>
    </source>
</evidence>
<comment type="caution">
    <text evidence="2">The sequence shown here is derived from an EMBL/GenBank/DDBJ whole genome shotgun (WGS) entry which is preliminary data.</text>
</comment>
<dbReference type="EMBL" id="NBXB01000045">
    <property type="protein sequence ID" value="RFA12090.1"/>
    <property type="molecule type" value="Genomic_DNA"/>
</dbReference>
<dbReference type="InterPro" id="IPR051781">
    <property type="entry name" value="Metallo-dep_Hydrolase"/>
</dbReference>
<dbReference type="SUPFAM" id="SSF51338">
    <property type="entry name" value="Composite domain of metallo-dependent hydrolases"/>
    <property type="match status" value="1"/>
</dbReference>
<dbReference type="Gene3D" id="2.30.40.10">
    <property type="entry name" value="Urease, subunit C, domain 1"/>
    <property type="match status" value="1"/>
</dbReference>
<dbReference type="Proteomes" id="UP000256541">
    <property type="component" value="Unassembled WGS sequence"/>
</dbReference>
<protein>
    <recommendedName>
        <fullName evidence="1">Amidohydrolase-related domain-containing protein</fullName>
    </recommendedName>
</protein>
<dbReference type="SUPFAM" id="SSF51556">
    <property type="entry name" value="Metallo-dependent hydrolases"/>
    <property type="match status" value="1"/>
</dbReference>
<dbReference type="Gene3D" id="1.20.58.520">
    <property type="entry name" value="Amidohydrolase"/>
    <property type="match status" value="1"/>
</dbReference>
<dbReference type="RefSeq" id="WP_116412867.1">
    <property type="nucleotide sequence ID" value="NZ_NBXB01000045.1"/>
</dbReference>
<dbReference type="Gene3D" id="3.30.110.90">
    <property type="entry name" value="Amidohydrolase"/>
    <property type="match status" value="1"/>
</dbReference>
<dbReference type="InterPro" id="IPR006680">
    <property type="entry name" value="Amidohydro-rel"/>
</dbReference>
<reference evidence="2 3" key="1">
    <citation type="submission" date="2017-04" db="EMBL/GenBank/DDBJ databases">
        <title>Comparative genome analysis of Subtercola boreus.</title>
        <authorList>
            <person name="Cho Y.-J."/>
            <person name="Cho A."/>
            <person name="Kim O.-S."/>
            <person name="Lee J.-I."/>
        </authorList>
    </citation>
    <scope>NUCLEOTIDE SEQUENCE [LARGE SCALE GENOMIC DNA]</scope>
    <source>
        <strain evidence="2 3">P27479</strain>
    </source>
</reference>
<evidence type="ECO:0000313" key="3">
    <source>
        <dbReference type="Proteomes" id="UP000256541"/>
    </source>
</evidence>
<sequence>MMQPTTILTNARVFDGITLTDPQTVVINAGLITAVTPTGFGPEAHEEYRNVVDAAGCTVLPGLIDTHVHVSDVGQLEAAARWGVTTMLNMGTPNKAALRAFAELRNRAGLPDLRNSGYAASGPGAFLSRLPGFDTDSTVTGPDDAARFLAGRVADGADYIKIIAEDPDHSPSALSQESIAAIVNKAHEAGLLVIVHAPVAGAARVAIQAGADVVTHVPIDEVLDANTISTAAERRIVVSPTLIMMQGMAVDRGDGIQRNFVHARDTVAHLHHAGIRIVAGTDSNPGAPVPNAPKAVPYGESMHDELRLLVDAGLTPAQALAAATSDAADVFRLHDRGQIRPGLRADLLLIDGDPTKDISATRSIRGVWIGGTLVQPA</sequence>
<feature type="domain" description="Amidohydrolase-related" evidence="1">
    <location>
        <begin position="58"/>
        <end position="374"/>
    </location>
</feature>
<accession>A0A3E0VRA0</accession>
<dbReference type="GO" id="GO:0016810">
    <property type="term" value="F:hydrolase activity, acting on carbon-nitrogen (but not peptide) bonds"/>
    <property type="evidence" value="ECO:0007669"/>
    <property type="project" value="InterPro"/>
</dbReference>
<organism evidence="2 3">
    <name type="scientific">Subtercola boreus</name>
    <dbReference type="NCBI Taxonomy" id="120213"/>
    <lineage>
        <taxon>Bacteria</taxon>
        <taxon>Bacillati</taxon>
        <taxon>Actinomycetota</taxon>
        <taxon>Actinomycetes</taxon>
        <taxon>Micrococcales</taxon>
        <taxon>Microbacteriaceae</taxon>
        <taxon>Subtercola</taxon>
    </lineage>
</organism>